<dbReference type="AlphaFoldDB" id="A0A917J8I6"/>
<keyword evidence="7" id="KW-1185">Reference proteome</keyword>
<dbReference type="Proteomes" id="UP000662074">
    <property type="component" value="Unassembled WGS sequence"/>
</dbReference>
<dbReference type="Gene3D" id="3.90.1720.10">
    <property type="entry name" value="endopeptidase domain like (from Nostoc punctiforme)"/>
    <property type="match status" value="1"/>
</dbReference>
<reference evidence="6" key="2">
    <citation type="submission" date="2020-09" db="EMBL/GenBank/DDBJ databases">
        <authorList>
            <person name="Sun Q."/>
            <person name="Sedlacek I."/>
        </authorList>
    </citation>
    <scope>NUCLEOTIDE SEQUENCE</scope>
    <source>
        <strain evidence="6">CCM 8711</strain>
    </source>
</reference>
<evidence type="ECO:0000313" key="7">
    <source>
        <dbReference type="Proteomes" id="UP000662074"/>
    </source>
</evidence>
<evidence type="ECO:0000259" key="5">
    <source>
        <dbReference type="PROSITE" id="PS51935"/>
    </source>
</evidence>
<proteinExistence type="inferred from homology"/>
<accession>A0A917J8I6</accession>
<sequence>MQTAVYILFVIVLLSCGDAGKRKPSFELTDSTVKTSQVNTQPASTLNTEKSQTIINTGNITPAQLVTFASTLQGIPYRYGSTDPQQGFDCSGFITYVFNHFNISVPRSSVEYTSVNRPINLNEAKTGDLILFTGTDSAIKVVGHMGILVAQPGMPLSFLHATSGKAYGVTQTPLNTYYMGRYMKTLRIFHQNDK</sequence>
<protein>
    <recommendedName>
        <fullName evidence="5">NlpC/P60 domain-containing protein</fullName>
    </recommendedName>
</protein>
<evidence type="ECO:0000256" key="3">
    <source>
        <dbReference type="ARBA" id="ARBA00022801"/>
    </source>
</evidence>
<keyword evidence="3" id="KW-0378">Hydrolase</keyword>
<dbReference type="Pfam" id="PF00877">
    <property type="entry name" value="NLPC_P60"/>
    <property type="match status" value="1"/>
</dbReference>
<evidence type="ECO:0000256" key="1">
    <source>
        <dbReference type="ARBA" id="ARBA00007074"/>
    </source>
</evidence>
<name>A0A917J8I6_9SPHI</name>
<dbReference type="PANTHER" id="PTHR47053">
    <property type="entry name" value="MUREIN DD-ENDOPEPTIDASE MEPH-RELATED"/>
    <property type="match status" value="1"/>
</dbReference>
<dbReference type="SUPFAM" id="SSF54001">
    <property type="entry name" value="Cysteine proteinases"/>
    <property type="match status" value="1"/>
</dbReference>
<keyword evidence="2" id="KW-0645">Protease</keyword>
<dbReference type="RefSeq" id="WP_188416133.1">
    <property type="nucleotide sequence ID" value="NZ_BMDO01000004.1"/>
</dbReference>
<comment type="caution">
    <text evidence="6">The sequence shown here is derived from an EMBL/GenBank/DDBJ whole genome shotgun (WGS) entry which is preliminary data.</text>
</comment>
<dbReference type="PANTHER" id="PTHR47053:SF1">
    <property type="entry name" value="MUREIN DD-ENDOPEPTIDASE MEPH-RELATED"/>
    <property type="match status" value="1"/>
</dbReference>
<gene>
    <name evidence="6" type="ORF">GCM10011425_19400</name>
</gene>
<evidence type="ECO:0000313" key="6">
    <source>
        <dbReference type="EMBL" id="GGI50728.1"/>
    </source>
</evidence>
<dbReference type="InterPro" id="IPR000064">
    <property type="entry name" value="NLP_P60_dom"/>
</dbReference>
<reference evidence="6" key="1">
    <citation type="journal article" date="2014" name="Int. J. Syst. Evol. Microbiol.">
        <title>Complete genome sequence of Corynebacterium casei LMG S-19264T (=DSM 44701T), isolated from a smear-ripened cheese.</title>
        <authorList>
            <consortium name="US DOE Joint Genome Institute (JGI-PGF)"/>
            <person name="Walter F."/>
            <person name="Albersmeier A."/>
            <person name="Kalinowski J."/>
            <person name="Ruckert C."/>
        </authorList>
    </citation>
    <scope>NUCLEOTIDE SEQUENCE</scope>
    <source>
        <strain evidence="6">CCM 8711</strain>
    </source>
</reference>
<feature type="domain" description="NlpC/P60" evidence="5">
    <location>
        <begin position="59"/>
        <end position="189"/>
    </location>
</feature>
<keyword evidence="4" id="KW-0788">Thiol protease</keyword>
<organism evidence="6 7">
    <name type="scientific">Mucilaginibacter galii</name>
    <dbReference type="NCBI Taxonomy" id="2005073"/>
    <lineage>
        <taxon>Bacteria</taxon>
        <taxon>Pseudomonadati</taxon>
        <taxon>Bacteroidota</taxon>
        <taxon>Sphingobacteriia</taxon>
        <taxon>Sphingobacteriales</taxon>
        <taxon>Sphingobacteriaceae</taxon>
        <taxon>Mucilaginibacter</taxon>
    </lineage>
</organism>
<dbReference type="InterPro" id="IPR038765">
    <property type="entry name" value="Papain-like_cys_pep_sf"/>
</dbReference>
<evidence type="ECO:0000256" key="4">
    <source>
        <dbReference type="ARBA" id="ARBA00022807"/>
    </source>
</evidence>
<dbReference type="EMBL" id="BMDO01000004">
    <property type="protein sequence ID" value="GGI50728.1"/>
    <property type="molecule type" value="Genomic_DNA"/>
</dbReference>
<dbReference type="GO" id="GO:0006508">
    <property type="term" value="P:proteolysis"/>
    <property type="evidence" value="ECO:0007669"/>
    <property type="project" value="UniProtKB-KW"/>
</dbReference>
<comment type="similarity">
    <text evidence="1">Belongs to the peptidase C40 family.</text>
</comment>
<evidence type="ECO:0000256" key="2">
    <source>
        <dbReference type="ARBA" id="ARBA00022670"/>
    </source>
</evidence>
<dbReference type="GO" id="GO:0008234">
    <property type="term" value="F:cysteine-type peptidase activity"/>
    <property type="evidence" value="ECO:0007669"/>
    <property type="project" value="UniProtKB-KW"/>
</dbReference>
<dbReference type="PROSITE" id="PS51935">
    <property type="entry name" value="NLPC_P60"/>
    <property type="match status" value="1"/>
</dbReference>
<dbReference type="InterPro" id="IPR051202">
    <property type="entry name" value="Peptidase_C40"/>
</dbReference>